<evidence type="ECO:0000256" key="1">
    <source>
        <dbReference type="SAM" id="MobiDB-lite"/>
    </source>
</evidence>
<keyword evidence="2" id="KW-1133">Transmembrane helix</keyword>
<feature type="transmembrane region" description="Helical" evidence="2">
    <location>
        <begin position="200"/>
        <end position="221"/>
    </location>
</feature>
<feature type="region of interest" description="Disordered" evidence="1">
    <location>
        <begin position="1"/>
        <end position="20"/>
    </location>
</feature>
<keyword evidence="2" id="KW-0472">Membrane</keyword>
<evidence type="ECO:0000313" key="3">
    <source>
        <dbReference type="EMBL" id="CAH0371200.1"/>
    </source>
</evidence>
<organism evidence="3 4">
    <name type="scientific">Pelagomonas calceolata</name>
    <dbReference type="NCBI Taxonomy" id="35677"/>
    <lineage>
        <taxon>Eukaryota</taxon>
        <taxon>Sar</taxon>
        <taxon>Stramenopiles</taxon>
        <taxon>Ochrophyta</taxon>
        <taxon>Pelagophyceae</taxon>
        <taxon>Pelagomonadales</taxon>
        <taxon>Pelagomonadaceae</taxon>
        <taxon>Pelagomonas</taxon>
    </lineage>
</organism>
<feature type="transmembrane region" description="Helical" evidence="2">
    <location>
        <begin position="287"/>
        <end position="315"/>
    </location>
</feature>
<comment type="caution">
    <text evidence="3">The sequence shown here is derived from an EMBL/GenBank/DDBJ whole genome shotgun (WGS) entry which is preliminary data.</text>
</comment>
<sequence>MARSAAPDEENAVRAPDPQQRMRLVEPPQTIDDTFAWTDEARVQVAVQTTALLLASCVYCVGDEWRSLALALVWGNASLALSAQRERRQPAPWLQVLLASISCVLASYASRDQIEACWKWVCVFAYAVEAMGWRRPTTDMIQFGFPKFQRQLFVILIAGTYWGLPALYKFADRLEFEALSAQPLGRDTGDFDTSAAASRVAGGLLYGGTIAMLALSIYVWYRMYLIAPEMFRIFAKVVGLGAAVGAALYSFGAPEVAALAAATATAFAAMAHGAMEYDTVFRRLLPLLALVGYVAYTALDNASLALVLIGVVLLAKVQFVRDLEALRGRPRTTSRYLSGGLGILHPVVTV</sequence>
<gene>
    <name evidence="3" type="ORF">PECAL_3P11300</name>
</gene>
<evidence type="ECO:0000313" key="4">
    <source>
        <dbReference type="Proteomes" id="UP000789595"/>
    </source>
</evidence>
<feature type="transmembrane region" description="Helical" evidence="2">
    <location>
        <begin position="257"/>
        <end position="275"/>
    </location>
</feature>
<name>A0A8J2WYK6_9STRA</name>
<feature type="transmembrane region" description="Helical" evidence="2">
    <location>
        <begin position="153"/>
        <end position="171"/>
    </location>
</feature>
<keyword evidence="4" id="KW-1185">Reference proteome</keyword>
<protein>
    <submittedName>
        <fullName evidence="3">Uncharacterized protein</fullName>
    </submittedName>
</protein>
<proteinExistence type="predicted"/>
<keyword evidence="2" id="KW-0812">Transmembrane</keyword>
<dbReference type="AlphaFoldDB" id="A0A8J2WYK6"/>
<accession>A0A8J2WYK6</accession>
<feature type="transmembrane region" description="Helical" evidence="2">
    <location>
        <begin position="233"/>
        <end position="251"/>
    </location>
</feature>
<evidence type="ECO:0000256" key="2">
    <source>
        <dbReference type="SAM" id="Phobius"/>
    </source>
</evidence>
<dbReference type="Proteomes" id="UP000789595">
    <property type="component" value="Unassembled WGS sequence"/>
</dbReference>
<reference evidence="3" key="1">
    <citation type="submission" date="2021-11" db="EMBL/GenBank/DDBJ databases">
        <authorList>
            <consortium name="Genoscope - CEA"/>
            <person name="William W."/>
        </authorList>
    </citation>
    <scope>NUCLEOTIDE SEQUENCE</scope>
</reference>
<dbReference type="EMBL" id="CAKKNE010000003">
    <property type="protein sequence ID" value="CAH0371200.1"/>
    <property type="molecule type" value="Genomic_DNA"/>
</dbReference>